<keyword evidence="2" id="KW-1185">Reference proteome</keyword>
<comment type="caution">
    <text evidence="1">The sequence shown here is derived from an EMBL/GenBank/DDBJ whole genome shotgun (WGS) entry which is preliminary data.</text>
</comment>
<protein>
    <submittedName>
        <fullName evidence="1">12942_t:CDS:1</fullName>
    </submittedName>
</protein>
<gene>
    <name evidence="1" type="ORF">DHETER_LOCUS13395</name>
</gene>
<feature type="non-terminal residue" evidence="1">
    <location>
        <position position="1"/>
    </location>
</feature>
<organism evidence="1 2">
    <name type="scientific">Dentiscutata heterogama</name>
    <dbReference type="NCBI Taxonomy" id="1316150"/>
    <lineage>
        <taxon>Eukaryota</taxon>
        <taxon>Fungi</taxon>
        <taxon>Fungi incertae sedis</taxon>
        <taxon>Mucoromycota</taxon>
        <taxon>Glomeromycotina</taxon>
        <taxon>Glomeromycetes</taxon>
        <taxon>Diversisporales</taxon>
        <taxon>Gigasporaceae</taxon>
        <taxon>Dentiscutata</taxon>
    </lineage>
</organism>
<reference evidence="1" key="1">
    <citation type="submission" date="2021-06" db="EMBL/GenBank/DDBJ databases">
        <authorList>
            <person name="Kallberg Y."/>
            <person name="Tangrot J."/>
            <person name="Rosling A."/>
        </authorList>
    </citation>
    <scope>NUCLEOTIDE SEQUENCE</scope>
    <source>
        <strain evidence="1">IL203A</strain>
    </source>
</reference>
<proteinExistence type="predicted"/>
<evidence type="ECO:0000313" key="1">
    <source>
        <dbReference type="EMBL" id="CAG8730341.1"/>
    </source>
</evidence>
<dbReference type="EMBL" id="CAJVPU010036520">
    <property type="protein sequence ID" value="CAG8730341.1"/>
    <property type="molecule type" value="Genomic_DNA"/>
</dbReference>
<evidence type="ECO:0000313" key="2">
    <source>
        <dbReference type="Proteomes" id="UP000789702"/>
    </source>
</evidence>
<sequence length="41" mass="4605">SGHESKIDSFEKLANLATNQFKTLDDHLKNVKAISKAVKDY</sequence>
<name>A0ACA9PZF7_9GLOM</name>
<dbReference type="Proteomes" id="UP000789702">
    <property type="component" value="Unassembled WGS sequence"/>
</dbReference>
<accession>A0ACA9PZF7</accession>